<dbReference type="AlphaFoldDB" id="A0A7Y9LNI1"/>
<dbReference type="Proteomes" id="UP000542125">
    <property type="component" value="Unassembled WGS sequence"/>
</dbReference>
<protein>
    <submittedName>
        <fullName evidence="3">Putative membrane protein</fullName>
    </submittedName>
</protein>
<comment type="caution">
    <text evidence="3">The sequence shown here is derived from an EMBL/GenBank/DDBJ whole genome shotgun (WGS) entry which is preliminary data.</text>
</comment>
<evidence type="ECO:0000259" key="2">
    <source>
        <dbReference type="Pfam" id="PF09834"/>
    </source>
</evidence>
<organism evidence="3 4">
    <name type="scientific">Pigmentiphaga litoralis</name>
    <dbReference type="NCBI Taxonomy" id="516702"/>
    <lineage>
        <taxon>Bacteria</taxon>
        <taxon>Pseudomonadati</taxon>
        <taxon>Pseudomonadota</taxon>
        <taxon>Betaproteobacteria</taxon>
        <taxon>Burkholderiales</taxon>
        <taxon>Alcaligenaceae</taxon>
        <taxon>Pigmentiphaga</taxon>
    </lineage>
</organism>
<feature type="domain" description="DUF2061" evidence="2">
    <location>
        <begin position="1"/>
        <end position="52"/>
    </location>
</feature>
<proteinExistence type="predicted"/>
<name>A0A7Y9LNI1_9BURK</name>
<accession>A0A7Y9LNI1</accession>
<dbReference type="EMBL" id="JACBYR010000003">
    <property type="protein sequence ID" value="NYE85994.1"/>
    <property type="molecule type" value="Genomic_DNA"/>
</dbReference>
<keyword evidence="4" id="KW-1185">Reference proteome</keyword>
<evidence type="ECO:0000313" key="3">
    <source>
        <dbReference type="EMBL" id="NYE85994.1"/>
    </source>
</evidence>
<feature type="compositionally biased region" description="Low complexity" evidence="1">
    <location>
        <begin position="73"/>
        <end position="90"/>
    </location>
</feature>
<gene>
    <name evidence="3" type="ORF">FHW18_005313</name>
</gene>
<dbReference type="RefSeq" id="WP_179590594.1">
    <property type="nucleotide sequence ID" value="NZ_JACBYR010000003.1"/>
</dbReference>
<sequence>MAKTLAFGGVHVVTAFSVTYLITGSVAMSGAVTFIEPIVNTVVHYFFDRAWEKRQRAKALRDQGRAAGGYGQAAGQLAGQSAGQPATSPA</sequence>
<dbReference type="InterPro" id="IPR018638">
    <property type="entry name" value="DUF2061_membrane"/>
</dbReference>
<feature type="region of interest" description="Disordered" evidence="1">
    <location>
        <begin position="69"/>
        <end position="90"/>
    </location>
</feature>
<evidence type="ECO:0000256" key="1">
    <source>
        <dbReference type="SAM" id="MobiDB-lite"/>
    </source>
</evidence>
<dbReference type="Pfam" id="PF09834">
    <property type="entry name" value="DUF2061"/>
    <property type="match status" value="1"/>
</dbReference>
<evidence type="ECO:0000313" key="4">
    <source>
        <dbReference type="Proteomes" id="UP000542125"/>
    </source>
</evidence>
<reference evidence="3 4" key="1">
    <citation type="submission" date="2020-07" db="EMBL/GenBank/DDBJ databases">
        <title>Genomic Encyclopedia of Type Strains, Phase IV (KMG-V): Genome sequencing to study the core and pangenomes of soil and plant-associated prokaryotes.</title>
        <authorList>
            <person name="Whitman W."/>
        </authorList>
    </citation>
    <scope>NUCLEOTIDE SEQUENCE [LARGE SCALE GENOMIC DNA]</scope>
    <source>
        <strain evidence="3 4">SAS40</strain>
    </source>
</reference>